<feature type="domain" description="SRCR" evidence="10">
    <location>
        <begin position="159"/>
        <end position="261"/>
    </location>
</feature>
<dbReference type="PRINTS" id="PR00258">
    <property type="entry name" value="SPERACTRCPTR"/>
</dbReference>
<feature type="compositionally biased region" description="Gly residues" evidence="7">
    <location>
        <begin position="663"/>
        <end position="672"/>
    </location>
</feature>
<dbReference type="PANTHER" id="PTHR19331">
    <property type="entry name" value="SCAVENGER RECEPTOR DOMAIN-CONTAINING"/>
    <property type="match status" value="1"/>
</dbReference>
<organism evidence="11 12">
    <name type="scientific">Patiria miniata</name>
    <name type="common">Bat star</name>
    <name type="synonym">Asterina miniata</name>
    <dbReference type="NCBI Taxonomy" id="46514"/>
    <lineage>
        <taxon>Eukaryota</taxon>
        <taxon>Metazoa</taxon>
        <taxon>Echinodermata</taxon>
        <taxon>Eleutherozoa</taxon>
        <taxon>Asterozoa</taxon>
        <taxon>Asteroidea</taxon>
        <taxon>Valvatacea</taxon>
        <taxon>Valvatida</taxon>
        <taxon>Asterinidae</taxon>
        <taxon>Patiria</taxon>
    </lineage>
</organism>
<evidence type="ECO:0000256" key="8">
    <source>
        <dbReference type="SAM" id="Phobius"/>
    </source>
</evidence>
<feature type="chain" id="PRO_5037815725" description="SRCR domain-containing protein" evidence="9">
    <location>
        <begin position="24"/>
        <end position="740"/>
    </location>
</feature>
<dbReference type="FunFam" id="3.10.250.10:FF:000007">
    <property type="entry name" value="Soluble scavenger receptor cysteine-rich domain-containing protein SSC5D"/>
    <property type="match status" value="1"/>
</dbReference>
<dbReference type="InterPro" id="IPR036772">
    <property type="entry name" value="SRCR-like_dom_sf"/>
</dbReference>
<dbReference type="Gene3D" id="3.10.250.10">
    <property type="entry name" value="SRCR-like domain"/>
    <property type="match status" value="5"/>
</dbReference>
<dbReference type="GeneID" id="119738780"/>
<evidence type="ECO:0000256" key="9">
    <source>
        <dbReference type="SAM" id="SignalP"/>
    </source>
</evidence>
<keyword evidence="5" id="KW-0325">Glycoprotein</keyword>
<evidence type="ECO:0000256" key="6">
    <source>
        <dbReference type="PROSITE-ProRule" id="PRU00196"/>
    </source>
</evidence>
<feature type="disulfide bond" evidence="6">
    <location>
        <begin position="342"/>
        <end position="352"/>
    </location>
</feature>
<feature type="disulfide bond" evidence="6">
    <location>
        <begin position="79"/>
        <end position="140"/>
    </location>
</feature>
<keyword evidence="8" id="KW-0472">Membrane</keyword>
<evidence type="ECO:0000259" key="10">
    <source>
        <dbReference type="PROSITE" id="PS50287"/>
    </source>
</evidence>
<dbReference type="OMA" id="DANAVCK"/>
<feature type="disulfide bond" evidence="6">
    <location>
        <begin position="425"/>
        <end position="486"/>
    </location>
</feature>
<feature type="region of interest" description="Disordered" evidence="7">
    <location>
        <begin position="633"/>
        <end position="682"/>
    </location>
</feature>
<dbReference type="GO" id="GO:0016020">
    <property type="term" value="C:membrane"/>
    <property type="evidence" value="ECO:0007669"/>
    <property type="project" value="InterPro"/>
</dbReference>
<sequence>MAAGFKIFTLGAFLLHLFFLGCAQDPSLSQHSDSSLPDGTVRLADGFQPYQGRVEIYHEGVWGTICDADWGTSNALVLCRQLGYGGVSSSGLDSFGEGTGPIYLEGLNCGGHEDGLADCPKTAWAGPASCDHAQDVGVTCSVGGDLATPAPSETKDGSLRLVGGTHLHNGRVEIYYQGVWGTICRDETDVQAPDVVCKQLGYESADPPAAVPPGGYGLGSGVIHLGHVICEGNEAKLAFCAHDKWGENDCTHADDVMISCKTYTPPENGDLRLVAGGDSAQGQVEINYQGVWGTVCDTDWTIKDATVVCRQLGFNPARASLSYSYFLDEDSINPIFFDNVECEGSEAKLEDCVHSWRGGACQHFEDVGVICGAPFVFKPVTTEDGRVRLIGGTYPHNGRVEIKYQGEWGTVCDQGWNMDAANVVCRQLSYPSADSTLPRAFFGEGSGVIHLDQVTCEGRESELAFCNHARWGENQCEHRQDASVVCTAPLPEGVMSDGSLRLVGGEAANPAGRLQVVYQGVWGTVCGANWLDINSDVACKQLGYRSAHPARPAYDDPDHGSSSPIMLSEVSCSGDEERLVDCSHDGWAVSDCTHDGDVGITCMDTRPTTPGPETTSRPVDVITTVKPAIASPTFGKSTVTAPSSPPTPSGNKSATGGDNKDGLAGGLGGIGGLPSPTSGPVGTNPRPIKDVFPPIWVIVVLVLMVPAIIIIFVIGICVKKRHRTSYKPVDHGAMPMPERV</sequence>
<dbReference type="PROSITE" id="PS50287">
    <property type="entry name" value="SRCR_2"/>
    <property type="match status" value="5"/>
</dbReference>
<dbReference type="FunFam" id="3.10.250.10:FF:000001">
    <property type="entry name" value="Lysyl oxidase 4 isoform X1"/>
    <property type="match status" value="4"/>
</dbReference>
<dbReference type="RefSeq" id="XP_038069668.1">
    <property type="nucleotide sequence ID" value="XM_038213740.1"/>
</dbReference>
<dbReference type="Proteomes" id="UP000887568">
    <property type="component" value="Unplaced"/>
</dbReference>
<dbReference type="Pfam" id="PF00530">
    <property type="entry name" value="SRCR"/>
    <property type="match status" value="5"/>
</dbReference>
<evidence type="ECO:0000256" key="5">
    <source>
        <dbReference type="ARBA" id="ARBA00023180"/>
    </source>
</evidence>
<feature type="disulfide bond" evidence="6">
    <location>
        <begin position="109"/>
        <end position="119"/>
    </location>
</feature>
<proteinExistence type="predicted"/>
<evidence type="ECO:0000256" key="3">
    <source>
        <dbReference type="ARBA" id="ARBA00023157"/>
    </source>
</evidence>
<keyword evidence="4" id="KW-0675">Receptor</keyword>
<feature type="signal peptide" evidence="9">
    <location>
        <begin position="1"/>
        <end position="23"/>
    </location>
</feature>
<keyword evidence="8" id="KW-0812">Transmembrane</keyword>
<feature type="disulfide bond" evidence="6">
    <location>
        <begin position="572"/>
        <end position="582"/>
    </location>
</feature>
<keyword evidence="3 6" id="KW-1015">Disulfide bond</keyword>
<dbReference type="OrthoDB" id="536948at2759"/>
<feature type="domain" description="SRCR" evidence="10">
    <location>
        <begin position="387"/>
        <end position="487"/>
    </location>
</feature>
<evidence type="ECO:0000313" key="12">
    <source>
        <dbReference type="Proteomes" id="UP000887568"/>
    </source>
</evidence>
<evidence type="ECO:0000256" key="2">
    <source>
        <dbReference type="ARBA" id="ARBA00022737"/>
    </source>
</evidence>
<keyword evidence="12" id="KW-1185">Reference proteome</keyword>
<keyword evidence="8" id="KW-1133">Transmembrane helix</keyword>
<evidence type="ECO:0000256" key="1">
    <source>
        <dbReference type="ARBA" id="ARBA00022729"/>
    </source>
</evidence>
<dbReference type="PROSITE" id="PS00420">
    <property type="entry name" value="SRCR_1"/>
    <property type="match status" value="2"/>
</dbReference>
<feature type="transmembrane region" description="Helical" evidence="8">
    <location>
        <begin position="695"/>
        <end position="718"/>
    </location>
</feature>
<feature type="disulfide bond" evidence="6">
    <location>
        <begin position="412"/>
        <end position="476"/>
    </location>
</feature>
<reference evidence="11" key="1">
    <citation type="submission" date="2022-11" db="UniProtKB">
        <authorList>
            <consortium name="EnsemblMetazoa"/>
        </authorList>
    </citation>
    <scope>IDENTIFICATION</scope>
</reference>
<feature type="disulfide bond" evidence="6">
    <location>
        <begin position="66"/>
        <end position="130"/>
    </location>
</feature>
<keyword evidence="1 9" id="KW-0732">Signal</keyword>
<evidence type="ECO:0000313" key="11">
    <source>
        <dbReference type="EnsemblMetazoa" id="XP_038069668.1"/>
    </source>
</evidence>
<accession>A0A914B181</accession>
<feature type="disulfide bond" evidence="6">
    <location>
        <begin position="230"/>
        <end position="240"/>
    </location>
</feature>
<feature type="domain" description="SRCR" evidence="10">
    <location>
        <begin position="500"/>
        <end position="603"/>
    </location>
</feature>
<protein>
    <recommendedName>
        <fullName evidence="10">SRCR domain-containing protein</fullName>
    </recommendedName>
</protein>
<dbReference type="SUPFAM" id="SSF56487">
    <property type="entry name" value="SRCR-like"/>
    <property type="match status" value="5"/>
</dbReference>
<feature type="domain" description="SRCR" evidence="10">
    <location>
        <begin position="271"/>
        <end position="372"/>
    </location>
</feature>
<name>A0A914B181_PATMI</name>
<dbReference type="InterPro" id="IPR001190">
    <property type="entry name" value="SRCR"/>
</dbReference>
<comment type="caution">
    <text evidence="6">Lacks conserved residue(s) required for the propagation of feature annotation.</text>
</comment>
<dbReference type="AlphaFoldDB" id="A0A914B181"/>
<evidence type="ECO:0000256" key="4">
    <source>
        <dbReference type="ARBA" id="ARBA00023170"/>
    </source>
</evidence>
<dbReference type="SMART" id="SM00202">
    <property type="entry name" value="SR"/>
    <property type="match status" value="5"/>
</dbReference>
<dbReference type="EnsemblMetazoa" id="XM_038213740.1">
    <property type="protein sequence ID" value="XP_038069668.1"/>
    <property type="gene ID" value="LOC119738780"/>
</dbReference>
<feature type="domain" description="SRCR" evidence="10">
    <location>
        <begin position="41"/>
        <end position="141"/>
    </location>
</feature>
<evidence type="ECO:0000256" key="7">
    <source>
        <dbReference type="SAM" id="MobiDB-lite"/>
    </source>
</evidence>
<dbReference type="PROSITE" id="PS51257">
    <property type="entry name" value="PROKAR_LIPOPROTEIN"/>
    <property type="match status" value="1"/>
</dbReference>
<feature type="disulfide bond" evidence="6">
    <location>
        <begin position="456"/>
        <end position="466"/>
    </location>
</feature>
<keyword evidence="2" id="KW-0677">Repeat</keyword>